<proteinExistence type="predicted"/>
<dbReference type="RefSeq" id="WP_019884747.1">
    <property type="nucleotide sequence ID" value="NZ_JBIRWH010000008.1"/>
</dbReference>
<evidence type="ECO:0000313" key="2">
    <source>
        <dbReference type="Proteomes" id="UP000619486"/>
    </source>
</evidence>
<keyword evidence="2" id="KW-1185">Reference proteome</keyword>
<sequence>MICVVRATLALSVTGATIPITVQGSQQLQTTFGADVLTGSPPALCIITAVELPPAGDASLRAGLKRRPETHLTGDAIVRCPER</sequence>
<reference evidence="1" key="1">
    <citation type="journal article" date="2014" name="Int. J. Syst. Evol. Microbiol.">
        <title>Complete genome sequence of Corynebacterium casei LMG S-19264T (=DSM 44701T), isolated from a smear-ripened cheese.</title>
        <authorList>
            <consortium name="US DOE Joint Genome Institute (JGI-PGF)"/>
            <person name="Walter F."/>
            <person name="Albersmeier A."/>
            <person name="Kalinowski J."/>
            <person name="Ruckert C."/>
        </authorList>
    </citation>
    <scope>NUCLEOTIDE SEQUENCE</scope>
    <source>
        <strain evidence="1">JCM 3172</strain>
    </source>
</reference>
<comment type="caution">
    <text evidence="1">The sequence shown here is derived from an EMBL/GenBank/DDBJ whole genome shotgun (WGS) entry which is preliminary data.</text>
</comment>
<name>A0A918LTK4_9ACTN</name>
<dbReference type="Proteomes" id="UP000619486">
    <property type="component" value="Unassembled WGS sequence"/>
</dbReference>
<evidence type="ECO:0000313" key="1">
    <source>
        <dbReference type="EMBL" id="GGT47279.1"/>
    </source>
</evidence>
<protein>
    <submittedName>
        <fullName evidence="1">Uncharacterized protein</fullName>
    </submittedName>
</protein>
<organism evidence="1 2">
    <name type="scientific">Streptomyces purpureus</name>
    <dbReference type="NCBI Taxonomy" id="1951"/>
    <lineage>
        <taxon>Bacteria</taxon>
        <taxon>Bacillati</taxon>
        <taxon>Actinomycetota</taxon>
        <taxon>Actinomycetes</taxon>
        <taxon>Kitasatosporales</taxon>
        <taxon>Streptomycetaceae</taxon>
        <taxon>Streptomyces</taxon>
    </lineage>
</organism>
<accession>A0A918LTK4</accession>
<gene>
    <name evidence="1" type="ORF">GCM10014713_46720</name>
</gene>
<dbReference type="EMBL" id="BMQQ01000019">
    <property type="protein sequence ID" value="GGT47279.1"/>
    <property type="molecule type" value="Genomic_DNA"/>
</dbReference>
<reference evidence="1" key="2">
    <citation type="submission" date="2020-09" db="EMBL/GenBank/DDBJ databases">
        <authorList>
            <person name="Sun Q."/>
            <person name="Ohkuma M."/>
        </authorList>
    </citation>
    <scope>NUCLEOTIDE SEQUENCE</scope>
    <source>
        <strain evidence="1">JCM 3172</strain>
    </source>
</reference>
<dbReference type="AlphaFoldDB" id="A0A918LTK4"/>